<dbReference type="PANTHER" id="PTHR21666:SF270">
    <property type="entry name" value="MUREIN HYDROLASE ACTIVATOR ENVC"/>
    <property type="match status" value="1"/>
</dbReference>
<dbReference type="Proteomes" id="UP000824025">
    <property type="component" value="Unassembled WGS sequence"/>
</dbReference>
<dbReference type="PANTHER" id="PTHR21666">
    <property type="entry name" value="PEPTIDASE-RELATED"/>
    <property type="match status" value="1"/>
</dbReference>
<dbReference type="InterPro" id="IPR050570">
    <property type="entry name" value="Cell_wall_metabolism_enzyme"/>
</dbReference>
<dbReference type="Pfam" id="PF01551">
    <property type="entry name" value="Peptidase_M23"/>
    <property type="match status" value="1"/>
</dbReference>
<evidence type="ECO:0000256" key="2">
    <source>
        <dbReference type="SAM" id="Phobius"/>
    </source>
</evidence>
<feature type="transmembrane region" description="Helical" evidence="2">
    <location>
        <begin position="21"/>
        <end position="45"/>
    </location>
</feature>
<evidence type="ECO:0000313" key="5">
    <source>
        <dbReference type="Proteomes" id="UP000824025"/>
    </source>
</evidence>
<organism evidence="4 5">
    <name type="scientific">Candidatus Borkfalkia avicola</name>
    <dbReference type="NCBI Taxonomy" id="2838503"/>
    <lineage>
        <taxon>Bacteria</taxon>
        <taxon>Bacillati</taxon>
        <taxon>Bacillota</taxon>
        <taxon>Clostridia</taxon>
        <taxon>Christensenellales</taxon>
        <taxon>Christensenellaceae</taxon>
        <taxon>Candidatus Borkfalkia</taxon>
    </lineage>
</organism>
<evidence type="ECO:0000313" key="4">
    <source>
        <dbReference type="EMBL" id="HIZ09247.1"/>
    </source>
</evidence>
<comment type="caution">
    <text evidence="4">The sequence shown here is derived from an EMBL/GenBank/DDBJ whole genome shotgun (WGS) entry which is preliminary data.</text>
</comment>
<reference evidence="4" key="1">
    <citation type="journal article" date="2021" name="PeerJ">
        <title>Extensive microbial diversity within the chicken gut microbiome revealed by metagenomics and culture.</title>
        <authorList>
            <person name="Gilroy R."/>
            <person name="Ravi A."/>
            <person name="Getino M."/>
            <person name="Pursley I."/>
            <person name="Horton D.L."/>
            <person name="Alikhan N.F."/>
            <person name="Baker D."/>
            <person name="Gharbi K."/>
            <person name="Hall N."/>
            <person name="Watson M."/>
            <person name="Adriaenssens E.M."/>
            <person name="Foster-Nyarko E."/>
            <person name="Jarju S."/>
            <person name="Secka A."/>
            <person name="Antonio M."/>
            <person name="Oren A."/>
            <person name="Chaudhuri R.R."/>
            <person name="La Ragione R."/>
            <person name="Hildebrand F."/>
            <person name="Pallen M.J."/>
        </authorList>
    </citation>
    <scope>NUCLEOTIDE SEQUENCE</scope>
    <source>
        <strain evidence="4">CHK192-19661</strain>
    </source>
</reference>
<proteinExistence type="predicted"/>
<gene>
    <name evidence="4" type="ORF">H9726_02040</name>
</gene>
<dbReference type="InterPro" id="IPR016047">
    <property type="entry name" value="M23ase_b-sheet_dom"/>
</dbReference>
<dbReference type="AlphaFoldDB" id="A0A9D2D5Y4"/>
<sequence length="225" mass="24026">MNDMKEERNEEETPVKVRRKNLYYILLSACALVLAAAIVLIVVFATRGSEPSLEDPGTVEEPDGGNEEPEDPDDGPDGPDEPGSTEVIFSMPVSGATLGTAYTFWYNSTLNRYNLHTGVDFKADAGTQVTAAYAGTVESITDTLLEGGKVVIDHGNGLKTEYASIDVSASLREGDTVERGDAIGTVSAAADAMGNEYNEGAHLHFEVTQDGESIDPVTYLDLSDK</sequence>
<protein>
    <submittedName>
        <fullName evidence="4">M23 family metallopeptidase</fullName>
    </submittedName>
</protein>
<dbReference type="GO" id="GO:0004222">
    <property type="term" value="F:metalloendopeptidase activity"/>
    <property type="evidence" value="ECO:0007669"/>
    <property type="project" value="TreeGrafter"/>
</dbReference>
<reference evidence="4" key="2">
    <citation type="submission" date="2021-04" db="EMBL/GenBank/DDBJ databases">
        <authorList>
            <person name="Gilroy R."/>
        </authorList>
    </citation>
    <scope>NUCLEOTIDE SEQUENCE</scope>
    <source>
        <strain evidence="4">CHK192-19661</strain>
    </source>
</reference>
<keyword evidence="2" id="KW-0472">Membrane</keyword>
<feature type="domain" description="M23ase beta-sheet core" evidence="3">
    <location>
        <begin position="115"/>
        <end position="216"/>
    </location>
</feature>
<keyword evidence="2" id="KW-0812">Transmembrane</keyword>
<accession>A0A9D2D5Y4</accession>
<dbReference type="Gene3D" id="2.70.70.10">
    <property type="entry name" value="Glucose Permease (Domain IIA)"/>
    <property type="match status" value="1"/>
</dbReference>
<name>A0A9D2D5Y4_9FIRM</name>
<feature type="compositionally biased region" description="Acidic residues" evidence="1">
    <location>
        <begin position="57"/>
        <end position="80"/>
    </location>
</feature>
<dbReference type="CDD" id="cd12797">
    <property type="entry name" value="M23_peptidase"/>
    <property type="match status" value="1"/>
</dbReference>
<keyword evidence="2" id="KW-1133">Transmembrane helix</keyword>
<dbReference type="EMBL" id="DXCF01000009">
    <property type="protein sequence ID" value="HIZ09247.1"/>
    <property type="molecule type" value="Genomic_DNA"/>
</dbReference>
<dbReference type="InterPro" id="IPR011055">
    <property type="entry name" value="Dup_hybrid_motif"/>
</dbReference>
<evidence type="ECO:0000256" key="1">
    <source>
        <dbReference type="SAM" id="MobiDB-lite"/>
    </source>
</evidence>
<evidence type="ECO:0000259" key="3">
    <source>
        <dbReference type="Pfam" id="PF01551"/>
    </source>
</evidence>
<feature type="region of interest" description="Disordered" evidence="1">
    <location>
        <begin position="50"/>
        <end position="86"/>
    </location>
</feature>
<dbReference type="SUPFAM" id="SSF51261">
    <property type="entry name" value="Duplicated hybrid motif"/>
    <property type="match status" value="1"/>
</dbReference>